<reference evidence="2 3" key="1">
    <citation type="submission" date="2022-11" db="EMBL/GenBank/DDBJ databases">
        <title>Minimal conservation of predation-associated metabolite biosynthetic gene clusters underscores biosynthetic potential of Myxococcota including descriptions for ten novel species: Archangium lansinium sp. nov., Myxococcus landrumus sp. nov., Nannocystis bai.</title>
        <authorList>
            <person name="Ahearne A."/>
            <person name="Stevens C."/>
            <person name="Dowd S."/>
        </authorList>
    </citation>
    <scope>NUCLEOTIDE SEQUENCE [LARGE SCALE GENOMIC DNA]</scope>
    <source>
        <strain evidence="2 3">BB15-2</strain>
    </source>
</reference>
<name>A0ABT5DWU4_9BACT</name>
<feature type="region of interest" description="Disordered" evidence="1">
    <location>
        <begin position="110"/>
        <end position="211"/>
    </location>
</feature>
<dbReference type="EMBL" id="JAQNDL010000001">
    <property type="protein sequence ID" value="MDC0717198.1"/>
    <property type="molecule type" value="Genomic_DNA"/>
</dbReference>
<keyword evidence="3" id="KW-1185">Reference proteome</keyword>
<proteinExistence type="predicted"/>
<evidence type="ECO:0000313" key="3">
    <source>
        <dbReference type="Proteomes" id="UP001221686"/>
    </source>
</evidence>
<gene>
    <name evidence="2" type="ORF">POL25_09870</name>
</gene>
<protein>
    <submittedName>
        <fullName evidence="2">Uncharacterized protein</fullName>
    </submittedName>
</protein>
<evidence type="ECO:0000313" key="2">
    <source>
        <dbReference type="EMBL" id="MDC0717198.1"/>
    </source>
</evidence>
<dbReference type="Proteomes" id="UP001221686">
    <property type="component" value="Unassembled WGS sequence"/>
</dbReference>
<sequence>MPAPASTLALVLALAPAGFDLEWLAPEGCPGADAVVTATARLLGRPAEVDPSRRVRARAVVVREPRGFRLDLELQSGAGLDRRSLRDRRCQVLADAAAKIVATAVDPSLAAGVPPVLPPESDETWREGHAPSNMSPSLAPPNPLSDGTWREAPAPSTMSPGSAPALVEGPPTAPVSPLAPAGDDPLATPPAGDDPLATPAPTSPPPDPLRASLRLAGVFDQGSLSGPTGGLALALGVMRRRFRVELGFAGLAPREARPDPAEPAGARLSLWTATLRACGVAGLRPRLELGGCGGLEAGALLGAGFGVEAARTRAQPWLAVVVGPELAVPVAPRLAVTLGVDAVVPLVRPQFVLDGVGSAFRANPAAFRAVLGLQLRIP</sequence>
<comment type="caution">
    <text evidence="2">The sequence shown here is derived from an EMBL/GenBank/DDBJ whole genome shotgun (WGS) entry which is preliminary data.</text>
</comment>
<organism evidence="2 3">
    <name type="scientific">Nannocystis bainbridge</name>
    <dbReference type="NCBI Taxonomy" id="2995303"/>
    <lineage>
        <taxon>Bacteria</taxon>
        <taxon>Pseudomonadati</taxon>
        <taxon>Myxococcota</taxon>
        <taxon>Polyangia</taxon>
        <taxon>Nannocystales</taxon>
        <taxon>Nannocystaceae</taxon>
        <taxon>Nannocystis</taxon>
    </lineage>
</organism>
<dbReference type="RefSeq" id="WP_272085683.1">
    <property type="nucleotide sequence ID" value="NZ_JAQNDL010000001.1"/>
</dbReference>
<accession>A0ABT5DWU4</accession>
<evidence type="ECO:0000256" key="1">
    <source>
        <dbReference type="SAM" id="MobiDB-lite"/>
    </source>
</evidence>